<proteinExistence type="predicted"/>
<comment type="caution">
    <text evidence="2">The sequence shown here is derived from an EMBL/GenBank/DDBJ whole genome shotgun (WGS) entry which is preliminary data.</text>
</comment>
<name>A0A2I0KSD9_PUNGR</name>
<feature type="non-terminal residue" evidence="2">
    <location>
        <position position="1"/>
    </location>
</feature>
<dbReference type="Proteomes" id="UP000233551">
    <property type="component" value="Unassembled WGS sequence"/>
</dbReference>
<sequence length="445" mass="49114">REGELECRSGSRRLWFRVVRRRHVARLGRRGQFLTMRMWEPLFKPSKATFSALALWGSAAKATNGVLLRTKFSRRWVARSGRCLTALGARAQFARLCIQGDLTKPLSRVLPPLAGASIGEASKIRSMPPRDSTLERVPAGTITVHSKFGTTTSTKKRKREKPTLLLILLSSHPPTVSDGSRSPDRVLGKAIASQDSGCSTINHGELLVIEERIIEVRPGFPRMNGSHNHRGPAEAILALHQLSQEKAEASPGLPVVEYLLQVRKAFCSSPQPSNELALDAPDGWTPPDSLPHVDNQHGDQAVDDASEDPSRVYLHLRHALAYARGKFGGSYNDTSLLYIPRASPNLVGIFRIIPCGNVSALLNVIIPLLNLWIVMKSARQPFLLSPIKYKAPGPDGLQLFFYHKYLSIVEPSVLSIVDNFLCNLHIPVAVNRTLISLIPKTKSQK</sequence>
<gene>
    <name evidence="2" type="ORF">CRG98_008251</name>
</gene>
<keyword evidence="3" id="KW-1185">Reference proteome</keyword>
<protein>
    <submittedName>
        <fullName evidence="2">Uncharacterized protein</fullName>
    </submittedName>
</protein>
<reference evidence="2 3" key="1">
    <citation type="submission" date="2017-11" db="EMBL/GenBank/DDBJ databases">
        <title>De-novo sequencing of pomegranate (Punica granatum L.) genome.</title>
        <authorList>
            <person name="Akparov Z."/>
            <person name="Amiraslanov A."/>
            <person name="Hajiyeva S."/>
            <person name="Abbasov M."/>
            <person name="Kaur K."/>
            <person name="Hamwieh A."/>
            <person name="Solovyev V."/>
            <person name="Salamov A."/>
            <person name="Braich B."/>
            <person name="Kosarev P."/>
            <person name="Mahmoud A."/>
            <person name="Hajiyev E."/>
            <person name="Babayeva S."/>
            <person name="Izzatullayeva V."/>
            <person name="Mammadov A."/>
            <person name="Mammadov A."/>
            <person name="Sharifova S."/>
            <person name="Ojaghi J."/>
            <person name="Eynullazada K."/>
            <person name="Bayramov B."/>
            <person name="Abdulazimova A."/>
            <person name="Shahmuradov I."/>
        </authorList>
    </citation>
    <scope>NUCLEOTIDE SEQUENCE [LARGE SCALE GENOMIC DNA]</scope>
    <source>
        <strain evidence="3">cv. AG2017</strain>
        <tissue evidence="2">Leaf</tissue>
    </source>
</reference>
<evidence type="ECO:0000313" key="2">
    <source>
        <dbReference type="EMBL" id="PKI71392.1"/>
    </source>
</evidence>
<accession>A0A2I0KSD9</accession>
<dbReference type="AlphaFoldDB" id="A0A2I0KSD9"/>
<feature type="region of interest" description="Disordered" evidence="1">
    <location>
        <begin position="273"/>
        <end position="304"/>
    </location>
</feature>
<evidence type="ECO:0000313" key="3">
    <source>
        <dbReference type="Proteomes" id="UP000233551"/>
    </source>
</evidence>
<dbReference type="EMBL" id="PGOL01000380">
    <property type="protein sequence ID" value="PKI71392.1"/>
    <property type="molecule type" value="Genomic_DNA"/>
</dbReference>
<evidence type="ECO:0000256" key="1">
    <source>
        <dbReference type="SAM" id="MobiDB-lite"/>
    </source>
</evidence>
<organism evidence="2 3">
    <name type="scientific">Punica granatum</name>
    <name type="common">Pomegranate</name>
    <dbReference type="NCBI Taxonomy" id="22663"/>
    <lineage>
        <taxon>Eukaryota</taxon>
        <taxon>Viridiplantae</taxon>
        <taxon>Streptophyta</taxon>
        <taxon>Embryophyta</taxon>
        <taxon>Tracheophyta</taxon>
        <taxon>Spermatophyta</taxon>
        <taxon>Magnoliopsida</taxon>
        <taxon>eudicotyledons</taxon>
        <taxon>Gunneridae</taxon>
        <taxon>Pentapetalae</taxon>
        <taxon>rosids</taxon>
        <taxon>malvids</taxon>
        <taxon>Myrtales</taxon>
        <taxon>Lythraceae</taxon>
        <taxon>Punica</taxon>
    </lineage>
</organism>